<dbReference type="EMBL" id="AMYD01000127">
    <property type="protein sequence ID" value="EQB59143.1"/>
    <property type="molecule type" value="Genomic_DNA"/>
</dbReference>
<accession>T0L305</accession>
<proteinExistence type="predicted"/>
<evidence type="ECO:0000313" key="2">
    <source>
        <dbReference type="Proteomes" id="UP000015530"/>
    </source>
</evidence>
<dbReference type="AlphaFoldDB" id="T0L305"/>
<dbReference type="Proteomes" id="UP000015530">
    <property type="component" value="Unassembled WGS sequence"/>
</dbReference>
<sequence length="18" mass="2079">MSTSEFTQLANHAWIDDL</sequence>
<protein>
    <submittedName>
        <fullName evidence="1">Uncharacterized protein</fullName>
    </submittedName>
</protein>
<dbReference type="HOGENOM" id="CLU_3430924_0_0_1"/>
<organism evidence="1 2">
    <name type="scientific">Colletotrichum gloeosporioides (strain Cg-14)</name>
    <name type="common">Anthracnose fungus</name>
    <name type="synonym">Glomerella cingulata</name>
    <dbReference type="NCBI Taxonomy" id="1237896"/>
    <lineage>
        <taxon>Eukaryota</taxon>
        <taxon>Fungi</taxon>
        <taxon>Dikarya</taxon>
        <taxon>Ascomycota</taxon>
        <taxon>Pezizomycotina</taxon>
        <taxon>Sordariomycetes</taxon>
        <taxon>Hypocreomycetidae</taxon>
        <taxon>Glomerellales</taxon>
        <taxon>Glomerellaceae</taxon>
        <taxon>Colletotrichum</taxon>
        <taxon>Colletotrichum gloeosporioides species complex</taxon>
    </lineage>
</organism>
<reference evidence="2" key="1">
    <citation type="journal article" date="2013" name="Mol. Plant Microbe Interact.">
        <title>Global aspects of pacC regulation of pathogenicity genes in Colletotrichum gloeosporioides as revealed by transcriptome analysis.</title>
        <authorList>
            <person name="Alkan N."/>
            <person name="Meng X."/>
            <person name="Friedlander G."/>
            <person name="Reuveni E."/>
            <person name="Sukno S."/>
            <person name="Sherman A."/>
            <person name="Thon M."/>
            <person name="Fluhr R."/>
            <person name="Prusky D."/>
        </authorList>
    </citation>
    <scope>NUCLEOTIDE SEQUENCE [LARGE SCALE GENOMIC DNA]</scope>
    <source>
        <strain evidence="2">Cg-14</strain>
    </source>
</reference>
<gene>
    <name evidence="1" type="ORF">CGLO_00510</name>
</gene>
<name>T0L305_COLGC</name>
<comment type="caution">
    <text evidence="1">The sequence shown here is derived from an EMBL/GenBank/DDBJ whole genome shotgun (WGS) entry which is preliminary data.</text>
</comment>
<evidence type="ECO:0000313" key="1">
    <source>
        <dbReference type="EMBL" id="EQB59143.1"/>
    </source>
</evidence>